<feature type="chain" id="PRO_5004322148" evidence="1">
    <location>
        <begin position="26"/>
        <end position="95"/>
    </location>
</feature>
<gene>
    <name evidence="2 4" type="primary">flp-20</name>
    <name evidence="2" type="ORF">CELE_E01H11.3</name>
    <name evidence="4" type="ORF">E01H11.3</name>
</gene>
<dbReference type="GeneID" id="181165"/>
<dbReference type="CTD" id="181165"/>
<dbReference type="OrthoDB" id="5835927at2759"/>
<dbReference type="WormBase" id="E01H11.3">
    <property type="protein sequence ID" value="CE39715"/>
    <property type="gene ID" value="WBGene00001463"/>
    <property type="gene designation" value="flp-20"/>
</dbReference>
<name>Q95QP2_CAEEL</name>
<evidence type="ECO:0000256" key="1">
    <source>
        <dbReference type="SAM" id="SignalP"/>
    </source>
</evidence>
<keyword evidence="1" id="KW-0732">Signal</keyword>
<dbReference type="InParanoid" id="Q95QP2"/>
<dbReference type="AGR" id="WB:WBGene00001463"/>
<accession>Q95QP2</accession>
<dbReference type="PaxDb" id="6239-E01H11.3"/>
<dbReference type="HOGENOM" id="CLU_2374667_0_0_1"/>
<dbReference type="AlphaFoldDB" id="Q95QP2"/>
<dbReference type="FunCoup" id="Q95QP2">
    <property type="interactions" value="1505"/>
</dbReference>
<dbReference type="eggNOG" id="ENOG502TIF2">
    <property type="taxonomic scope" value="Eukaryota"/>
</dbReference>
<evidence type="ECO:0000313" key="4">
    <source>
        <dbReference type="WormBase" id="E01H11.3"/>
    </source>
</evidence>
<organism evidence="2 3">
    <name type="scientific">Caenorhabditis elegans</name>
    <dbReference type="NCBI Taxonomy" id="6239"/>
    <lineage>
        <taxon>Eukaryota</taxon>
        <taxon>Metazoa</taxon>
        <taxon>Ecdysozoa</taxon>
        <taxon>Nematoda</taxon>
        <taxon>Chromadorea</taxon>
        <taxon>Rhabditida</taxon>
        <taxon>Rhabditina</taxon>
        <taxon>Rhabditomorpha</taxon>
        <taxon>Rhabditoidea</taxon>
        <taxon>Rhabditidae</taxon>
        <taxon>Peloderinae</taxon>
        <taxon>Caenorhabditis</taxon>
    </lineage>
</organism>
<proteinExistence type="predicted"/>
<protein>
    <submittedName>
        <fullName evidence="2">FMRF-Like Peptide</fullName>
    </submittedName>
</protein>
<reference evidence="2 3" key="1">
    <citation type="journal article" date="1998" name="Science">
        <title>Genome sequence of the nematode C. elegans: a platform for investigating biology.</title>
        <authorList>
            <consortium name="The C. elegans sequencing consortium"/>
            <person name="Sulson J.E."/>
            <person name="Waterston R."/>
        </authorList>
    </citation>
    <scope>NUCLEOTIDE SEQUENCE [LARGE SCALE GENOMIC DNA]</scope>
    <source>
        <strain evidence="2 3">Bristol N2</strain>
    </source>
</reference>
<evidence type="ECO:0000313" key="2">
    <source>
        <dbReference type="EMBL" id="CCD65290.1"/>
    </source>
</evidence>
<dbReference type="KEGG" id="cel:CELE_E01H11.3"/>
<dbReference type="EMBL" id="BX284606">
    <property type="protein sequence ID" value="CCD65290.1"/>
    <property type="molecule type" value="Genomic_DNA"/>
</dbReference>
<sequence length="95" mass="10830">MLGYTQSRVVITLLLFSVFLAVCMATPSGYPGQELQNVSDDYPIYEEEGLQLSAEGTDEPHEEKRAVFRMGKRAMMRFGKRAMMRFGKRSVFRLG</sequence>
<keyword evidence="3" id="KW-1185">Reference proteome</keyword>
<evidence type="ECO:0000313" key="3">
    <source>
        <dbReference type="Proteomes" id="UP000001940"/>
    </source>
</evidence>
<dbReference type="STRING" id="6239.E01H11.3.1"/>
<dbReference type="RefSeq" id="NP_509574.2">
    <property type="nucleotide sequence ID" value="NM_077173.6"/>
</dbReference>
<dbReference type="Proteomes" id="UP000001940">
    <property type="component" value="Chromosome X"/>
</dbReference>
<dbReference type="GO" id="GO:0061096">
    <property type="term" value="P:negative regulation of turning behavior involved in mating"/>
    <property type="evidence" value="ECO:0000315"/>
    <property type="project" value="WormBase"/>
</dbReference>
<dbReference type="Bgee" id="WBGene00001463">
    <property type="expression patterns" value="Expressed in larva and 3 other cell types or tissues"/>
</dbReference>
<dbReference type="OMA" id="AVFRMGK"/>
<dbReference type="UCSC" id="E01H11.3">
    <property type="organism name" value="c. elegans"/>
</dbReference>
<feature type="signal peptide" evidence="1">
    <location>
        <begin position="1"/>
        <end position="25"/>
    </location>
</feature>